<dbReference type="Proteomes" id="UP001611415">
    <property type="component" value="Unassembled WGS sequence"/>
</dbReference>
<reference evidence="1 2" key="1">
    <citation type="submission" date="2024-10" db="EMBL/GenBank/DDBJ databases">
        <title>The Natural Products Discovery Center: Release of the First 8490 Sequenced Strains for Exploring Actinobacteria Biosynthetic Diversity.</title>
        <authorList>
            <person name="Kalkreuter E."/>
            <person name="Kautsar S.A."/>
            <person name="Yang D."/>
            <person name="Bader C.D."/>
            <person name="Teijaro C.N."/>
            <person name="Fluegel L."/>
            <person name="Davis C.M."/>
            <person name="Simpson J.R."/>
            <person name="Lauterbach L."/>
            <person name="Steele A.D."/>
            <person name="Gui C."/>
            <person name="Meng S."/>
            <person name="Li G."/>
            <person name="Viehrig K."/>
            <person name="Ye F."/>
            <person name="Su P."/>
            <person name="Kiefer A.F."/>
            <person name="Nichols A."/>
            <person name="Cepeda A.J."/>
            <person name="Yan W."/>
            <person name="Fan B."/>
            <person name="Jiang Y."/>
            <person name="Adhikari A."/>
            <person name="Zheng C.-J."/>
            <person name="Schuster L."/>
            <person name="Cowan T.M."/>
            <person name="Smanski M.J."/>
            <person name="Chevrette M.G."/>
            <person name="De Carvalho L.P.S."/>
            <person name="Shen B."/>
        </authorList>
    </citation>
    <scope>NUCLEOTIDE SEQUENCE [LARGE SCALE GENOMIC DNA]</scope>
    <source>
        <strain evidence="1 2">NPDC019275</strain>
    </source>
</reference>
<sequence length="96" mass="10511">MLPGSDRGQLPQRPGSGLKEFGDRVVVALVLADQCHRSSLIRAVSSDLFSGAGLRAFDLLTQLRDLPVAADFNSRDRLRCVHEFLCGVRDHLLPLA</sequence>
<proteinExistence type="predicted"/>
<accession>A0ABW7XCA3</accession>
<dbReference type="RefSeq" id="WP_397096445.1">
    <property type="nucleotide sequence ID" value="NZ_JBIRYO010000059.1"/>
</dbReference>
<keyword evidence="2" id="KW-1185">Reference proteome</keyword>
<evidence type="ECO:0000313" key="1">
    <source>
        <dbReference type="EMBL" id="MFI2478776.1"/>
    </source>
</evidence>
<evidence type="ECO:0000313" key="2">
    <source>
        <dbReference type="Proteomes" id="UP001611415"/>
    </source>
</evidence>
<comment type="caution">
    <text evidence="1">The sequence shown here is derived from an EMBL/GenBank/DDBJ whole genome shotgun (WGS) entry which is preliminary data.</text>
</comment>
<protein>
    <submittedName>
        <fullName evidence="1">Uncharacterized protein</fullName>
    </submittedName>
</protein>
<gene>
    <name evidence="1" type="ORF">ACH49W_36050</name>
</gene>
<name>A0ABW7XCA3_9NOCA</name>
<organism evidence="1 2">
    <name type="scientific">Nocardia xishanensis</name>
    <dbReference type="NCBI Taxonomy" id="238964"/>
    <lineage>
        <taxon>Bacteria</taxon>
        <taxon>Bacillati</taxon>
        <taxon>Actinomycetota</taxon>
        <taxon>Actinomycetes</taxon>
        <taxon>Mycobacteriales</taxon>
        <taxon>Nocardiaceae</taxon>
        <taxon>Nocardia</taxon>
    </lineage>
</organism>
<dbReference type="EMBL" id="JBIRYO010000059">
    <property type="protein sequence ID" value="MFI2478776.1"/>
    <property type="molecule type" value="Genomic_DNA"/>
</dbReference>